<dbReference type="SUPFAM" id="SSF46785">
    <property type="entry name" value="Winged helix' DNA-binding domain"/>
    <property type="match status" value="1"/>
</dbReference>
<evidence type="ECO:0000256" key="3">
    <source>
        <dbReference type="ARBA" id="ARBA00023163"/>
    </source>
</evidence>
<dbReference type="InterPro" id="IPR000595">
    <property type="entry name" value="cNMP-bd_dom"/>
</dbReference>
<dbReference type="Proteomes" id="UP001549055">
    <property type="component" value="Unassembled WGS sequence"/>
</dbReference>
<evidence type="ECO:0000256" key="2">
    <source>
        <dbReference type="ARBA" id="ARBA00023125"/>
    </source>
</evidence>
<feature type="domain" description="HTH crp-type" evidence="5">
    <location>
        <begin position="152"/>
        <end position="224"/>
    </location>
</feature>
<evidence type="ECO:0000313" key="6">
    <source>
        <dbReference type="EMBL" id="MET3643591.1"/>
    </source>
</evidence>
<accession>A0ABV2JI64</accession>
<sequence length="234" mass="28189">MHGMITNDQYRYLRNNPIFQHFPVEHFDQIAKEIRFRKIPKGQIFFFGGDRRDYLFVLFQGYARIEQYDQTGTYTYLDYIRQGEAFPFGDMFNDGLYHYTAVAETDLEYFMIPMDDYEEFSKINPRQMLFIAKKLSKILRFEELRLRNAMISRASDRVEQVLALMYWDICLPAQLDTLPFTIHIQEISRLSATTRETVSQVMKRLKQENRISYSHKQLTFLDKDYFLEHLTETR</sequence>
<dbReference type="EMBL" id="JBEPMK010000001">
    <property type="protein sequence ID" value="MET3643591.1"/>
    <property type="molecule type" value="Genomic_DNA"/>
</dbReference>
<dbReference type="InterPro" id="IPR036390">
    <property type="entry name" value="WH_DNA-bd_sf"/>
</dbReference>
<dbReference type="SMART" id="SM00419">
    <property type="entry name" value="HTH_CRP"/>
    <property type="match status" value="1"/>
</dbReference>
<dbReference type="InterPro" id="IPR012318">
    <property type="entry name" value="HTH_CRP"/>
</dbReference>
<dbReference type="Gene3D" id="2.60.120.10">
    <property type="entry name" value="Jelly Rolls"/>
    <property type="match status" value="1"/>
</dbReference>
<evidence type="ECO:0000313" key="7">
    <source>
        <dbReference type="Proteomes" id="UP001549055"/>
    </source>
</evidence>
<dbReference type="InterPro" id="IPR018490">
    <property type="entry name" value="cNMP-bd_dom_sf"/>
</dbReference>
<dbReference type="CDD" id="cd00038">
    <property type="entry name" value="CAP_ED"/>
    <property type="match status" value="1"/>
</dbReference>
<evidence type="ECO:0000259" key="5">
    <source>
        <dbReference type="PROSITE" id="PS51063"/>
    </source>
</evidence>
<dbReference type="PANTHER" id="PTHR24567">
    <property type="entry name" value="CRP FAMILY TRANSCRIPTIONAL REGULATORY PROTEIN"/>
    <property type="match status" value="1"/>
</dbReference>
<dbReference type="PROSITE" id="PS51063">
    <property type="entry name" value="HTH_CRP_2"/>
    <property type="match status" value="1"/>
</dbReference>
<dbReference type="PANTHER" id="PTHR24567:SF74">
    <property type="entry name" value="HTH-TYPE TRANSCRIPTIONAL REGULATOR ARCR"/>
    <property type="match status" value="1"/>
</dbReference>
<evidence type="ECO:0000259" key="4">
    <source>
        <dbReference type="PROSITE" id="PS50042"/>
    </source>
</evidence>
<dbReference type="InterPro" id="IPR050397">
    <property type="entry name" value="Env_Response_Regulators"/>
</dbReference>
<reference evidence="6 7" key="1">
    <citation type="submission" date="2024-06" db="EMBL/GenBank/DDBJ databases">
        <title>Genomic Encyclopedia of Type Strains, Phase IV (KMG-IV): sequencing the most valuable type-strain genomes for metagenomic binning, comparative biology and taxonomic classification.</title>
        <authorList>
            <person name="Goeker M."/>
        </authorList>
    </citation>
    <scope>NUCLEOTIDE SEQUENCE [LARGE SCALE GENOMIC DNA]</scope>
    <source>
        <strain evidence="6 7">DSM 15349</strain>
    </source>
</reference>
<dbReference type="Pfam" id="PF00027">
    <property type="entry name" value="cNMP_binding"/>
    <property type="match status" value="1"/>
</dbReference>
<dbReference type="Gene3D" id="1.10.10.10">
    <property type="entry name" value="Winged helix-like DNA-binding domain superfamily/Winged helix DNA-binding domain"/>
    <property type="match status" value="1"/>
</dbReference>
<proteinExistence type="predicted"/>
<dbReference type="PROSITE" id="PS50042">
    <property type="entry name" value="CNMP_BINDING_3"/>
    <property type="match status" value="1"/>
</dbReference>
<dbReference type="InterPro" id="IPR036388">
    <property type="entry name" value="WH-like_DNA-bd_sf"/>
</dbReference>
<gene>
    <name evidence="6" type="ORF">ABID27_000208</name>
</gene>
<keyword evidence="7" id="KW-1185">Reference proteome</keyword>
<keyword evidence="3" id="KW-0804">Transcription</keyword>
<protein>
    <submittedName>
        <fullName evidence="6">CRP-like cAMP-binding protein</fullName>
    </submittedName>
</protein>
<name>A0ABV2JI64_9STRE</name>
<evidence type="ECO:0000256" key="1">
    <source>
        <dbReference type="ARBA" id="ARBA00023015"/>
    </source>
</evidence>
<keyword evidence="2" id="KW-0238">DNA-binding</keyword>
<comment type="caution">
    <text evidence="6">The sequence shown here is derived from an EMBL/GenBank/DDBJ whole genome shotgun (WGS) entry which is preliminary data.</text>
</comment>
<dbReference type="SUPFAM" id="SSF51206">
    <property type="entry name" value="cAMP-binding domain-like"/>
    <property type="match status" value="1"/>
</dbReference>
<keyword evidence="1" id="KW-0805">Transcription regulation</keyword>
<dbReference type="InterPro" id="IPR014710">
    <property type="entry name" value="RmlC-like_jellyroll"/>
</dbReference>
<organism evidence="6 7">
    <name type="scientific">Streptococcus gallinaceus</name>
    <dbReference type="NCBI Taxonomy" id="165758"/>
    <lineage>
        <taxon>Bacteria</taxon>
        <taxon>Bacillati</taxon>
        <taxon>Bacillota</taxon>
        <taxon>Bacilli</taxon>
        <taxon>Lactobacillales</taxon>
        <taxon>Streptococcaceae</taxon>
        <taxon>Streptococcus</taxon>
    </lineage>
</organism>
<dbReference type="Pfam" id="PF13545">
    <property type="entry name" value="HTH_Crp_2"/>
    <property type="match status" value="1"/>
</dbReference>
<feature type="domain" description="Cyclic nucleotide-binding" evidence="4">
    <location>
        <begin position="18"/>
        <end position="120"/>
    </location>
</feature>